<dbReference type="Proteomes" id="UP000076842">
    <property type="component" value="Unassembled WGS sequence"/>
</dbReference>
<dbReference type="AlphaFoldDB" id="A0A165FHX5"/>
<name>A0A165FHX5_9BASI</name>
<accession>A0A165FHX5</accession>
<gene>
    <name evidence="2" type="ORF">CALCODRAFT_301187</name>
</gene>
<evidence type="ECO:0000256" key="1">
    <source>
        <dbReference type="SAM" id="MobiDB-lite"/>
    </source>
</evidence>
<reference evidence="2 3" key="1">
    <citation type="journal article" date="2016" name="Mol. Biol. Evol.">
        <title>Comparative Genomics of Early-Diverging Mushroom-Forming Fungi Provides Insights into the Origins of Lignocellulose Decay Capabilities.</title>
        <authorList>
            <person name="Nagy L.G."/>
            <person name="Riley R."/>
            <person name="Tritt A."/>
            <person name="Adam C."/>
            <person name="Daum C."/>
            <person name="Floudas D."/>
            <person name="Sun H."/>
            <person name="Yadav J.S."/>
            <person name="Pangilinan J."/>
            <person name="Larsson K.H."/>
            <person name="Matsuura K."/>
            <person name="Barry K."/>
            <person name="Labutti K."/>
            <person name="Kuo R."/>
            <person name="Ohm R.A."/>
            <person name="Bhattacharya S.S."/>
            <person name="Shirouzu T."/>
            <person name="Yoshinaga Y."/>
            <person name="Martin F.M."/>
            <person name="Grigoriev I.V."/>
            <person name="Hibbett D.S."/>
        </authorList>
    </citation>
    <scope>NUCLEOTIDE SEQUENCE [LARGE SCALE GENOMIC DNA]</scope>
    <source>
        <strain evidence="2 3">HHB12733</strain>
    </source>
</reference>
<feature type="region of interest" description="Disordered" evidence="1">
    <location>
        <begin position="94"/>
        <end position="173"/>
    </location>
</feature>
<dbReference type="InParanoid" id="A0A165FHX5"/>
<sequence length="200" mass="21208">MSPCGHPSLPSAPVLLFRPPSAVGRLPSAARRLPSSASALRPLAVLRLSTRARNLGFRSKTASSEYCNECTGAYCNNTHCNGNVCPMSSLLSAHDPPAARPSARVTSPASRHIAVRTGIGTPGSNSSSPPHPPRRRRAEAAHMPPRASGTPRAQRAHIDKPTPGSPDLRRCHTRRPPRCLTITTVFTCACSPSRCETAPS</sequence>
<evidence type="ECO:0000313" key="2">
    <source>
        <dbReference type="EMBL" id="KZT56773.1"/>
    </source>
</evidence>
<proteinExistence type="predicted"/>
<protein>
    <submittedName>
        <fullName evidence="2">Uncharacterized protein</fullName>
    </submittedName>
</protein>
<keyword evidence="3" id="KW-1185">Reference proteome</keyword>
<dbReference type="EMBL" id="KV423972">
    <property type="protein sequence ID" value="KZT56773.1"/>
    <property type="molecule type" value="Genomic_DNA"/>
</dbReference>
<organism evidence="2 3">
    <name type="scientific">Calocera cornea HHB12733</name>
    <dbReference type="NCBI Taxonomy" id="1353952"/>
    <lineage>
        <taxon>Eukaryota</taxon>
        <taxon>Fungi</taxon>
        <taxon>Dikarya</taxon>
        <taxon>Basidiomycota</taxon>
        <taxon>Agaricomycotina</taxon>
        <taxon>Dacrymycetes</taxon>
        <taxon>Dacrymycetales</taxon>
        <taxon>Dacrymycetaceae</taxon>
        <taxon>Calocera</taxon>
    </lineage>
</organism>
<evidence type="ECO:0000313" key="3">
    <source>
        <dbReference type="Proteomes" id="UP000076842"/>
    </source>
</evidence>